<dbReference type="AlphaFoldDB" id="A0A4C1XST5"/>
<evidence type="ECO:0000313" key="2">
    <source>
        <dbReference type="EMBL" id="GBP65247.1"/>
    </source>
</evidence>
<name>A0A4C1XST5_EUMVA</name>
<reference evidence="2 3" key="1">
    <citation type="journal article" date="2019" name="Commun. Biol.">
        <title>The bagworm genome reveals a unique fibroin gene that provides high tensile strength.</title>
        <authorList>
            <person name="Kono N."/>
            <person name="Nakamura H."/>
            <person name="Ohtoshi R."/>
            <person name="Tomita M."/>
            <person name="Numata K."/>
            <person name="Arakawa K."/>
        </authorList>
    </citation>
    <scope>NUCLEOTIDE SEQUENCE [LARGE SCALE GENOMIC DNA]</scope>
</reference>
<keyword evidence="3" id="KW-1185">Reference proteome</keyword>
<organism evidence="2 3">
    <name type="scientific">Eumeta variegata</name>
    <name type="common">Bagworm moth</name>
    <name type="synonym">Eumeta japonica</name>
    <dbReference type="NCBI Taxonomy" id="151549"/>
    <lineage>
        <taxon>Eukaryota</taxon>
        <taxon>Metazoa</taxon>
        <taxon>Ecdysozoa</taxon>
        <taxon>Arthropoda</taxon>
        <taxon>Hexapoda</taxon>
        <taxon>Insecta</taxon>
        <taxon>Pterygota</taxon>
        <taxon>Neoptera</taxon>
        <taxon>Endopterygota</taxon>
        <taxon>Lepidoptera</taxon>
        <taxon>Glossata</taxon>
        <taxon>Ditrysia</taxon>
        <taxon>Tineoidea</taxon>
        <taxon>Psychidae</taxon>
        <taxon>Oiketicinae</taxon>
        <taxon>Eumeta</taxon>
    </lineage>
</organism>
<feature type="compositionally biased region" description="Basic and acidic residues" evidence="1">
    <location>
        <begin position="71"/>
        <end position="86"/>
    </location>
</feature>
<proteinExistence type="predicted"/>
<gene>
    <name evidence="2" type="ORF">EVAR_37094_1</name>
</gene>
<protein>
    <submittedName>
        <fullName evidence="2">Uncharacterized protein</fullName>
    </submittedName>
</protein>
<evidence type="ECO:0000313" key="3">
    <source>
        <dbReference type="Proteomes" id="UP000299102"/>
    </source>
</evidence>
<dbReference type="Proteomes" id="UP000299102">
    <property type="component" value="Unassembled WGS sequence"/>
</dbReference>
<sequence length="102" mass="11090">MRIIKKSVLVSARPPTEFYSHAEVDVSKNPLHGGSRPPPEITSILYLLPLVSIEHLLPYWNAAGSRPAHSAGERTTSHSCVEHEVRSPTSPGPAAPRPCLHP</sequence>
<evidence type="ECO:0000256" key="1">
    <source>
        <dbReference type="SAM" id="MobiDB-lite"/>
    </source>
</evidence>
<comment type="caution">
    <text evidence="2">The sequence shown here is derived from an EMBL/GenBank/DDBJ whole genome shotgun (WGS) entry which is preliminary data.</text>
</comment>
<feature type="compositionally biased region" description="Pro residues" evidence="1">
    <location>
        <begin position="90"/>
        <end position="102"/>
    </location>
</feature>
<dbReference type="EMBL" id="BGZK01000924">
    <property type="protein sequence ID" value="GBP65247.1"/>
    <property type="molecule type" value="Genomic_DNA"/>
</dbReference>
<feature type="region of interest" description="Disordered" evidence="1">
    <location>
        <begin position="64"/>
        <end position="102"/>
    </location>
</feature>
<accession>A0A4C1XST5</accession>